<dbReference type="Pfam" id="PF13489">
    <property type="entry name" value="Methyltransf_23"/>
    <property type="match status" value="1"/>
</dbReference>
<name>A0A6P2KYW7_9BURK</name>
<evidence type="ECO:0000313" key="1">
    <source>
        <dbReference type="EMBL" id="VWB60032.1"/>
    </source>
</evidence>
<dbReference type="GO" id="GO:0008168">
    <property type="term" value="F:methyltransferase activity"/>
    <property type="evidence" value="ECO:0007669"/>
    <property type="project" value="UniProtKB-KW"/>
</dbReference>
<gene>
    <name evidence="1" type="ORF">BDI24065_02796</name>
</gene>
<dbReference type="GO" id="GO:0032259">
    <property type="term" value="P:methylation"/>
    <property type="evidence" value="ECO:0007669"/>
    <property type="project" value="UniProtKB-KW"/>
</dbReference>
<keyword evidence="2" id="KW-1185">Reference proteome</keyword>
<proteinExistence type="predicted"/>
<reference evidence="1 2" key="1">
    <citation type="submission" date="2019-09" db="EMBL/GenBank/DDBJ databases">
        <authorList>
            <person name="Depoorter E."/>
        </authorList>
    </citation>
    <scope>NUCLEOTIDE SEQUENCE [LARGE SCALE GENOMIC DNA]</scope>
    <source>
        <strain evidence="1">LMG 24065</strain>
    </source>
</reference>
<sequence>MIEHLTNHPATIACKVCGADADICGVVDFSRCGADMIAGKKVDPFVGVPIYYYACRQCGFTCTPAFDHWTHDDFARHVYNDDYARHDPEYLEHRPQQHADLICTSFPSMRENRILDFGSGLGLLEKKLSARGFADVTSYDPFSHPVAPQGQFDAILSFEVFEHHPDPRSLFADIIRYRGPAGALLFQTSLITPEILARGIEQWWYCVPRNGHISFYTSQALTLLATQHGLEFGSFSPELHVVFDRAAAPGWLSKFFQ</sequence>
<dbReference type="EMBL" id="CABVPN010000012">
    <property type="protein sequence ID" value="VWB60032.1"/>
    <property type="molecule type" value="Genomic_DNA"/>
</dbReference>
<dbReference type="GeneID" id="93027872"/>
<dbReference type="SUPFAM" id="SSF53335">
    <property type="entry name" value="S-adenosyl-L-methionine-dependent methyltransferases"/>
    <property type="match status" value="1"/>
</dbReference>
<accession>A0A6P2KYW7</accession>
<keyword evidence="1" id="KW-0489">Methyltransferase</keyword>
<dbReference type="RefSeq" id="WP_151047986.1">
    <property type="nucleotide sequence ID" value="NZ_CABVPN010000012.1"/>
</dbReference>
<dbReference type="AlphaFoldDB" id="A0A6P2KYW7"/>
<keyword evidence="1" id="KW-0808">Transferase</keyword>
<dbReference type="Proteomes" id="UP000494125">
    <property type="component" value="Unassembled WGS sequence"/>
</dbReference>
<dbReference type="Gene3D" id="3.40.50.150">
    <property type="entry name" value="Vaccinia Virus protein VP39"/>
    <property type="match status" value="1"/>
</dbReference>
<evidence type="ECO:0000313" key="2">
    <source>
        <dbReference type="Proteomes" id="UP000494125"/>
    </source>
</evidence>
<protein>
    <submittedName>
        <fullName evidence="1">SAM-dependent methyltransferase</fullName>
    </submittedName>
</protein>
<organism evidence="1 2">
    <name type="scientific">Burkholderia diffusa</name>
    <dbReference type="NCBI Taxonomy" id="488732"/>
    <lineage>
        <taxon>Bacteria</taxon>
        <taxon>Pseudomonadati</taxon>
        <taxon>Pseudomonadota</taxon>
        <taxon>Betaproteobacteria</taxon>
        <taxon>Burkholderiales</taxon>
        <taxon>Burkholderiaceae</taxon>
        <taxon>Burkholderia</taxon>
        <taxon>Burkholderia cepacia complex</taxon>
    </lineage>
</organism>
<dbReference type="InterPro" id="IPR029063">
    <property type="entry name" value="SAM-dependent_MTases_sf"/>
</dbReference>